<evidence type="ECO:0000313" key="2">
    <source>
        <dbReference type="Proteomes" id="UP000003490"/>
    </source>
</evidence>
<reference evidence="1 2" key="1">
    <citation type="submission" date="2007-08" db="EMBL/GenBank/DDBJ databases">
        <title>Draft genome sequence of Clostridium leptum (DSM 753).</title>
        <authorList>
            <person name="Sudarsanam P."/>
            <person name="Ley R."/>
            <person name="Guruge J."/>
            <person name="Turnbaugh P.J."/>
            <person name="Mahowald M."/>
            <person name="Liep D."/>
            <person name="Gordon J."/>
        </authorList>
    </citation>
    <scope>NUCLEOTIDE SEQUENCE [LARGE SCALE GENOMIC DNA]</scope>
    <source>
        <strain evidence="1 2">DSM 753</strain>
    </source>
</reference>
<evidence type="ECO:0000313" key="1">
    <source>
        <dbReference type="EMBL" id="EDO60437.1"/>
    </source>
</evidence>
<proteinExistence type="predicted"/>
<name>A7VXE0_9FIRM</name>
<accession>A7VXE0</accession>
<organism evidence="1 2">
    <name type="scientific">[Clostridium] leptum DSM 753</name>
    <dbReference type="NCBI Taxonomy" id="428125"/>
    <lineage>
        <taxon>Bacteria</taxon>
        <taxon>Bacillati</taxon>
        <taxon>Bacillota</taxon>
        <taxon>Clostridia</taxon>
        <taxon>Eubacteriales</taxon>
        <taxon>Oscillospiraceae</taxon>
        <taxon>Oscillospiraceae incertae sedis</taxon>
    </lineage>
</organism>
<reference evidence="1 2" key="2">
    <citation type="submission" date="2007-08" db="EMBL/GenBank/DDBJ databases">
        <authorList>
            <person name="Fulton L."/>
            <person name="Clifton S."/>
            <person name="Fulton B."/>
            <person name="Xu J."/>
            <person name="Minx P."/>
            <person name="Pepin K.H."/>
            <person name="Johnson M."/>
            <person name="Thiruvilangam P."/>
            <person name="Bhonagiri V."/>
            <person name="Nash W.E."/>
            <person name="Wang C."/>
            <person name="Mardis E.R."/>
            <person name="Wilson R.K."/>
        </authorList>
    </citation>
    <scope>NUCLEOTIDE SEQUENCE [LARGE SCALE GENOMIC DNA]</scope>
    <source>
        <strain evidence="1 2">DSM 753</strain>
    </source>
</reference>
<comment type="caution">
    <text evidence="1">The sequence shown here is derived from an EMBL/GenBank/DDBJ whole genome shotgun (WGS) entry which is preliminary data.</text>
</comment>
<gene>
    <name evidence="1" type="ORF">CLOLEP_03265</name>
</gene>
<sequence>MTRWLRPSGLCRFGRSLVIMRAGFAGKPALRGLSLEASEKSSRRVRNGPAVESRRLVVIG</sequence>
<dbReference type="HOGENOM" id="CLU_2933161_0_0_9"/>
<dbReference type="AlphaFoldDB" id="A7VXE0"/>
<protein>
    <submittedName>
        <fullName evidence="1">Uncharacterized protein</fullName>
    </submittedName>
</protein>
<dbReference type="Proteomes" id="UP000003490">
    <property type="component" value="Unassembled WGS sequence"/>
</dbReference>
<dbReference type="EMBL" id="ABCB02000020">
    <property type="protein sequence ID" value="EDO60437.1"/>
    <property type="molecule type" value="Genomic_DNA"/>
</dbReference>